<keyword evidence="1" id="KW-0547">Nucleotide-binding</keyword>
<organism evidence="6 7">
    <name type="scientific">Ectocarpus siliculosus</name>
    <name type="common">Brown alga</name>
    <name type="synonym">Conferva siliculosa</name>
    <dbReference type="NCBI Taxonomy" id="2880"/>
    <lineage>
        <taxon>Eukaryota</taxon>
        <taxon>Sar</taxon>
        <taxon>Stramenopiles</taxon>
        <taxon>Ochrophyta</taxon>
        <taxon>PX clade</taxon>
        <taxon>Phaeophyceae</taxon>
        <taxon>Ectocarpales</taxon>
        <taxon>Ectocarpaceae</taxon>
        <taxon>Ectocarpus</taxon>
    </lineage>
</organism>
<dbReference type="GO" id="GO:0016787">
    <property type="term" value="F:hydrolase activity"/>
    <property type="evidence" value="ECO:0007669"/>
    <property type="project" value="UniProtKB-KW"/>
</dbReference>
<reference evidence="6 7" key="1">
    <citation type="journal article" date="2010" name="Nature">
        <title>The Ectocarpus genome and the independent evolution of multicellularity in brown algae.</title>
        <authorList>
            <person name="Cock J.M."/>
            <person name="Sterck L."/>
            <person name="Rouze P."/>
            <person name="Scornet D."/>
            <person name="Allen A.E."/>
            <person name="Amoutzias G."/>
            <person name="Anthouard V."/>
            <person name="Artiguenave F."/>
            <person name="Aury J.M."/>
            <person name="Badger J.H."/>
            <person name="Beszteri B."/>
            <person name="Billiau K."/>
            <person name="Bonnet E."/>
            <person name="Bothwell J.H."/>
            <person name="Bowler C."/>
            <person name="Boyen C."/>
            <person name="Brownlee C."/>
            <person name="Carrano C.J."/>
            <person name="Charrier B."/>
            <person name="Cho G.Y."/>
            <person name="Coelho S.M."/>
            <person name="Collen J."/>
            <person name="Corre E."/>
            <person name="Da Silva C."/>
            <person name="Delage L."/>
            <person name="Delaroque N."/>
            <person name="Dittami S.M."/>
            <person name="Doulbeau S."/>
            <person name="Elias M."/>
            <person name="Farnham G."/>
            <person name="Gachon C.M."/>
            <person name="Gschloessl B."/>
            <person name="Heesch S."/>
            <person name="Jabbari K."/>
            <person name="Jubin C."/>
            <person name="Kawai H."/>
            <person name="Kimura K."/>
            <person name="Kloareg B."/>
            <person name="Kupper F.C."/>
            <person name="Lang D."/>
            <person name="Le Bail A."/>
            <person name="Leblanc C."/>
            <person name="Lerouge P."/>
            <person name="Lohr M."/>
            <person name="Lopez P.J."/>
            <person name="Martens C."/>
            <person name="Maumus F."/>
            <person name="Michel G."/>
            <person name="Miranda-Saavedra D."/>
            <person name="Morales J."/>
            <person name="Moreau H."/>
            <person name="Motomura T."/>
            <person name="Nagasato C."/>
            <person name="Napoli C.A."/>
            <person name="Nelson D.R."/>
            <person name="Nyvall-Collen P."/>
            <person name="Peters A.F."/>
            <person name="Pommier C."/>
            <person name="Potin P."/>
            <person name="Poulain J."/>
            <person name="Quesneville H."/>
            <person name="Read B."/>
            <person name="Rensing S.A."/>
            <person name="Ritter A."/>
            <person name="Rousvoal S."/>
            <person name="Samanta M."/>
            <person name="Samson G."/>
            <person name="Schroeder D.C."/>
            <person name="Segurens B."/>
            <person name="Strittmatter M."/>
            <person name="Tonon T."/>
            <person name="Tregear J.W."/>
            <person name="Valentin K."/>
            <person name="von Dassow P."/>
            <person name="Yamagishi T."/>
            <person name="Van de Peer Y."/>
            <person name="Wincker P."/>
        </authorList>
    </citation>
    <scope>NUCLEOTIDE SEQUENCE [LARGE SCALE GENOMIC DNA]</scope>
    <source>
        <strain evidence="7">Ec32 / CCAP1310/4</strain>
    </source>
</reference>
<feature type="compositionally biased region" description="Polar residues" evidence="4">
    <location>
        <begin position="996"/>
        <end position="1005"/>
    </location>
</feature>
<dbReference type="InParanoid" id="D8LB47"/>
<feature type="region of interest" description="Disordered" evidence="4">
    <location>
        <begin position="199"/>
        <end position="347"/>
    </location>
</feature>
<evidence type="ECO:0000313" key="6">
    <source>
        <dbReference type="EMBL" id="CBN76556.1"/>
    </source>
</evidence>
<evidence type="ECO:0000256" key="2">
    <source>
        <dbReference type="ARBA" id="ARBA00022801"/>
    </source>
</evidence>
<dbReference type="InterPro" id="IPR000330">
    <property type="entry name" value="SNF2_N"/>
</dbReference>
<name>D8LB47_ECTSI</name>
<feature type="compositionally biased region" description="Low complexity" evidence="4">
    <location>
        <begin position="76"/>
        <end position="89"/>
    </location>
</feature>
<feature type="compositionally biased region" description="Gly residues" evidence="4">
    <location>
        <begin position="766"/>
        <end position="786"/>
    </location>
</feature>
<dbReference type="GO" id="GO:0005634">
    <property type="term" value="C:nucleus"/>
    <property type="evidence" value="ECO:0007669"/>
    <property type="project" value="TreeGrafter"/>
</dbReference>
<dbReference type="Proteomes" id="UP000002630">
    <property type="component" value="Linkage Group LG01"/>
</dbReference>
<feature type="region of interest" description="Disordered" evidence="4">
    <location>
        <begin position="370"/>
        <end position="401"/>
    </location>
</feature>
<dbReference type="InterPro" id="IPR050628">
    <property type="entry name" value="SNF2_RAD54_helicase_TF"/>
</dbReference>
<feature type="region of interest" description="Disordered" evidence="4">
    <location>
        <begin position="607"/>
        <end position="735"/>
    </location>
</feature>
<dbReference type="STRING" id="2880.D8LB47"/>
<feature type="compositionally biased region" description="Basic and acidic residues" evidence="4">
    <location>
        <begin position="1417"/>
        <end position="1441"/>
    </location>
</feature>
<dbReference type="OrthoDB" id="49608at2759"/>
<feature type="compositionally biased region" description="Basic and acidic residues" evidence="4">
    <location>
        <begin position="669"/>
        <end position="691"/>
    </location>
</feature>
<dbReference type="GO" id="GO:0005524">
    <property type="term" value="F:ATP binding"/>
    <property type="evidence" value="ECO:0007669"/>
    <property type="project" value="UniProtKB-KW"/>
</dbReference>
<feature type="compositionally biased region" description="Basic residues" evidence="4">
    <location>
        <begin position="1455"/>
        <end position="1465"/>
    </location>
</feature>
<protein>
    <recommendedName>
        <fullName evidence="5">SNF2 N-terminal domain-containing protein</fullName>
    </recommendedName>
</protein>
<dbReference type="PANTHER" id="PTHR45626">
    <property type="entry name" value="TRANSCRIPTION TERMINATION FACTOR 2-RELATED"/>
    <property type="match status" value="1"/>
</dbReference>
<feature type="compositionally biased region" description="Basic and acidic residues" evidence="4">
    <location>
        <begin position="819"/>
        <end position="830"/>
    </location>
</feature>
<feature type="region of interest" description="Disordered" evidence="4">
    <location>
        <begin position="18"/>
        <end position="37"/>
    </location>
</feature>
<evidence type="ECO:0000256" key="3">
    <source>
        <dbReference type="ARBA" id="ARBA00022840"/>
    </source>
</evidence>
<feature type="compositionally biased region" description="Basic and acidic residues" evidence="4">
    <location>
        <begin position="212"/>
        <end position="235"/>
    </location>
</feature>
<gene>
    <name evidence="6" type="ORF">Esi_0000_0240</name>
</gene>
<sequence length="1529" mass="160237">MYHKTWAAFVDGAISKHHQKTSDGVAGNSSDGRVGSGRIDVQDVMRVEEILARIERAEGGWIDYERRPDGDDGADADASSLASGSLLRSSGRKSLDTLPPMFQNPGPSFLASMYNPAPVQANSGKGRPLPNDVKASRSGAKERSYEGDKYLPVVGDSCAVSSSRSDALGSVDAARDDQLCSSQTTVGRGDGTAFEYEGRRQCLESRPGGPETKTEQRPIGRDDLSELMESLHLDGTESELSTPPPVRGRSEETGHDLHREAHQPVGAEAQEGTTSATSNSDLFGRNLSPAAAYKDEEMFAVAQDRTQGGSSGGGEEVACPLEHEEEEKGEVPCVAASSSGTTPLRPDMFPEEVLMSQLSACLDATRIEGEEIAHGGTTGAAEDEEEEEQSPLYASSEDKSSMIGGVTVVHASPRGVGKSGASFSEDEEEHLRGAVLSVERSGVKVGVTVLEGSGYGDSGSGSSRTDLSGEVVAAATAAALVEEDDDVLGAVGGAVDDSQCALVPTPLAGSISSSSAPVYDGAAAAARVIPSAAECCRRSPLQLEFERKVSAAGKGRNGDALSGERKAGADDDDLSDGDRRRFVGSTLHAPDKLLGLLSSLVGNDPTPASVSAPAAGLTSGRPSPHHEPSSQGDALLECRAQAGDNARVDEQAESPEILRLGPASPNRESMIRREQRPSFDRGSWEVRDVSGDPHGGGVLGNNGASFTLARSPGGASTRGSRQGQRLGSMLSPDSEGVVFLDGSGGVSSLSPFVLAGSLDAAEMGDAGYGSDNGGGWALPPGGGDGDCGLSPVRSATSETTDDAPSPPQGSGTPPSVLPRSREDMSEDRDTTLTPEVAPRLSSSKSPLVVRAGSRLEEEERGDPGCGNVDASIQEARSKHKQADSGSLMPPPPPRHPSFSPRRTASKHRERAFSVSRETPEERCATQSSAADTRVVSLRTALGDRTNAPPRGRCDERSDEEESLPVSTRDGGRYDGGGSGARGCGGDRRGGLAEYSEQASIDSFSESEPERSKPGAGAKEAGADEDMTGDSSLAEGTPRRRGAGARDRSLGGFYPPLQVANLANKAREGSTLSTLQKSTLQWMLWRERGEKGGRSAAAAEASVSDDDDDGAIDIKGGLLGHLPSDEASTCVHAVVRAGVTFNDGDGSGRKVGSRARRIHTGTGLPCGPTLILAPTKEAAWRWSDRLESGSGGLSVLNYVMPLRERRRLSAKQVAAFDVVVTTYDVLKAKEVPRGVEAKEATSPRSWALPGSTQWRTRNAKEGGQKRTSASSKTDHMVSLLHGVWWDRVVADGAQILATQRSARAVAALALMGTARWCLVDCESMSIVEDASERMRCLAAFLRVPAAVPLVEVAESLLFRSRPRHIAPLYPRAPGAADNSLSLTEGDDSSGCSQRHTRRSSRGVNTRRGGGGGVRKRGSGREGRPSEEGKRLSTMEQVGDGRGEWGALPMDGGRSQRTSHAKTRGRGGRTEGSQENGERGHDGGGGRRGESDCGGAASGRQFSRRDVTYVPSRLTLRRARGEAGSMQVGQK</sequence>
<evidence type="ECO:0000259" key="5">
    <source>
        <dbReference type="Pfam" id="PF00176"/>
    </source>
</evidence>
<evidence type="ECO:0000256" key="4">
    <source>
        <dbReference type="SAM" id="MobiDB-lite"/>
    </source>
</evidence>
<keyword evidence="3" id="KW-0067">ATP-binding</keyword>
<feature type="region of interest" description="Disordered" evidence="4">
    <location>
        <begin position="552"/>
        <end position="577"/>
    </location>
</feature>
<proteinExistence type="predicted"/>
<keyword evidence="2" id="KW-0378">Hydrolase</keyword>
<dbReference type="SUPFAM" id="SSF52540">
    <property type="entry name" value="P-loop containing nucleoside triphosphate hydrolases"/>
    <property type="match status" value="1"/>
</dbReference>
<dbReference type="InterPro" id="IPR027417">
    <property type="entry name" value="P-loop_NTPase"/>
</dbReference>
<feature type="region of interest" description="Disordered" evidence="4">
    <location>
        <begin position="1366"/>
        <end position="1529"/>
    </location>
</feature>
<feature type="compositionally biased region" description="Gly residues" evidence="4">
    <location>
        <begin position="973"/>
        <end position="983"/>
    </location>
</feature>
<evidence type="ECO:0000256" key="1">
    <source>
        <dbReference type="ARBA" id="ARBA00022741"/>
    </source>
</evidence>
<feature type="region of interest" description="Disordered" evidence="4">
    <location>
        <begin position="63"/>
        <end position="144"/>
    </location>
</feature>
<dbReference type="GO" id="GO:0008094">
    <property type="term" value="F:ATP-dependent activity, acting on DNA"/>
    <property type="evidence" value="ECO:0007669"/>
    <property type="project" value="TreeGrafter"/>
</dbReference>
<dbReference type="EMBL" id="FN649726">
    <property type="protein sequence ID" value="CBN76556.1"/>
    <property type="molecule type" value="Genomic_DNA"/>
</dbReference>
<feature type="compositionally biased region" description="Polar residues" evidence="4">
    <location>
        <begin position="271"/>
        <end position="281"/>
    </location>
</feature>
<dbReference type="Pfam" id="PF00176">
    <property type="entry name" value="SNF2-rel_dom"/>
    <property type="match status" value="1"/>
</dbReference>
<feature type="region of interest" description="Disordered" evidence="4">
    <location>
        <begin position="762"/>
        <end position="1049"/>
    </location>
</feature>
<evidence type="ECO:0000313" key="7">
    <source>
        <dbReference type="Proteomes" id="UP000002630"/>
    </source>
</evidence>
<feature type="region of interest" description="Disordered" evidence="4">
    <location>
        <begin position="1238"/>
        <end position="1270"/>
    </location>
</feature>
<dbReference type="EMBL" id="FN647682">
    <property type="protein sequence ID" value="CBN76556.1"/>
    <property type="molecule type" value="Genomic_DNA"/>
</dbReference>
<feature type="compositionally biased region" description="Basic and acidic residues" evidence="4">
    <location>
        <begin position="248"/>
        <end position="262"/>
    </location>
</feature>
<accession>D8LB47</accession>
<feature type="compositionally biased region" description="Basic and acidic residues" evidence="4">
    <location>
        <begin position="1474"/>
        <end position="1489"/>
    </location>
</feature>
<keyword evidence="7" id="KW-1185">Reference proteome</keyword>
<feature type="domain" description="SNF2 N-terminal" evidence="5">
    <location>
        <begin position="1075"/>
        <end position="1317"/>
    </location>
</feature>
<dbReference type="GO" id="GO:0006281">
    <property type="term" value="P:DNA repair"/>
    <property type="evidence" value="ECO:0007669"/>
    <property type="project" value="TreeGrafter"/>
</dbReference>